<dbReference type="SMART" id="SM00857">
    <property type="entry name" value="Resolvase"/>
    <property type="match status" value="1"/>
</dbReference>
<evidence type="ECO:0000256" key="3">
    <source>
        <dbReference type="ARBA" id="ARBA00023100"/>
    </source>
</evidence>
<dbReference type="EMBL" id="QZMU01000001">
    <property type="protein sequence ID" value="RRQ21915.1"/>
    <property type="molecule type" value="Genomic_DNA"/>
</dbReference>
<gene>
    <name evidence="8" type="ORF">D6C00_08115</name>
</gene>
<dbReference type="PROSITE" id="PS51736">
    <property type="entry name" value="RECOMBINASES_3"/>
    <property type="match status" value="1"/>
</dbReference>
<organism evidence="8 9">
    <name type="scientific">Thiohalobacter thiocyanaticus</name>
    <dbReference type="NCBI Taxonomy" id="585455"/>
    <lineage>
        <taxon>Bacteria</taxon>
        <taxon>Pseudomonadati</taxon>
        <taxon>Pseudomonadota</taxon>
        <taxon>Gammaproteobacteria</taxon>
        <taxon>Thiohalobacterales</taxon>
        <taxon>Thiohalobacteraceae</taxon>
        <taxon>Thiohalobacter</taxon>
    </lineage>
</organism>
<dbReference type="Gene3D" id="1.10.10.60">
    <property type="entry name" value="Homeodomain-like"/>
    <property type="match status" value="1"/>
</dbReference>
<comment type="caution">
    <text evidence="8">The sequence shown here is derived from an EMBL/GenBank/DDBJ whole genome shotgun (WGS) entry which is preliminary data.</text>
</comment>
<evidence type="ECO:0000256" key="4">
    <source>
        <dbReference type="ARBA" id="ARBA00023125"/>
    </source>
</evidence>
<keyword evidence="9" id="KW-1185">Reference proteome</keyword>
<keyword evidence="3" id="KW-0230">DNA invertase</keyword>
<feature type="domain" description="Resolvase/invertase-type recombinase catalytic" evidence="7">
    <location>
        <begin position="1"/>
        <end position="137"/>
    </location>
</feature>
<evidence type="ECO:0000313" key="9">
    <source>
        <dbReference type="Proteomes" id="UP000287798"/>
    </source>
</evidence>
<evidence type="ECO:0000313" key="8">
    <source>
        <dbReference type="EMBL" id="RRQ21915.1"/>
    </source>
</evidence>
<dbReference type="GO" id="GO:0000150">
    <property type="term" value="F:DNA strand exchange activity"/>
    <property type="evidence" value="ECO:0007669"/>
    <property type="project" value="UniProtKB-KW"/>
</dbReference>
<feature type="active site" description="O-(5'-phospho-DNA)-serine intermediate" evidence="6">
    <location>
        <position position="9"/>
    </location>
</feature>
<dbReference type="InterPro" id="IPR006119">
    <property type="entry name" value="Resolv_N"/>
</dbReference>
<dbReference type="PANTHER" id="PTHR30461">
    <property type="entry name" value="DNA-INVERTASE FROM LAMBDOID PROPHAGE"/>
    <property type="match status" value="1"/>
</dbReference>
<dbReference type="PANTHER" id="PTHR30461:SF26">
    <property type="entry name" value="RESOLVASE HOMOLOG YNEB"/>
    <property type="match status" value="1"/>
</dbReference>
<dbReference type="Proteomes" id="UP000287798">
    <property type="component" value="Unassembled WGS sequence"/>
</dbReference>
<dbReference type="InterPro" id="IPR006120">
    <property type="entry name" value="Resolvase_HTH_dom"/>
</dbReference>
<dbReference type="Pfam" id="PF02796">
    <property type="entry name" value="HTH_7"/>
    <property type="match status" value="1"/>
</dbReference>
<dbReference type="PROSITE" id="PS00398">
    <property type="entry name" value="RECOMBINASES_2"/>
    <property type="match status" value="1"/>
</dbReference>
<sequence>MQIGYARTSTTDQQAGLEAQLQELQQAGAEQVYQEQVSAKESDSRPQLQALLKQLRAGDVVVVCKLDRLARSTADLLQLHQKIEDKGATLRVLNLNLDTSTPTGRLLFTMVGSIAQFERELMLERQKEGIAAAKAAGKYKGRKPTARAKADRVLELKEAGKGATEIARELDIGRASVYRILRQHQEQQQSA</sequence>
<dbReference type="AlphaFoldDB" id="A0A426QJJ2"/>
<dbReference type="GO" id="GO:0003677">
    <property type="term" value="F:DNA binding"/>
    <property type="evidence" value="ECO:0007669"/>
    <property type="project" value="UniProtKB-KW"/>
</dbReference>
<reference evidence="8 9" key="1">
    <citation type="journal article" date="2010" name="Int. J. Syst. Evol. Microbiol.">
        <title>Thiohalobacter thiocyanaticus gen. nov., sp. nov., a moderately halophilic, sulfur-oxidizing gammaproteobacterium from hypersaline lakes, that utilizes thiocyanate.</title>
        <authorList>
            <person name="Sorokin D.Y."/>
            <person name="Kovaleva O.L."/>
            <person name="Tourova T.P."/>
            <person name="Muyzer G."/>
        </authorList>
    </citation>
    <scope>NUCLEOTIDE SEQUENCE [LARGE SCALE GENOMIC DNA]</scope>
    <source>
        <strain evidence="8 9">Hrh1</strain>
    </source>
</reference>
<evidence type="ECO:0000256" key="2">
    <source>
        <dbReference type="ARBA" id="ARBA00022908"/>
    </source>
</evidence>
<dbReference type="InterPro" id="IPR050639">
    <property type="entry name" value="SSR_resolvase"/>
</dbReference>
<evidence type="ECO:0000259" key="7">
    <source>
        <dbReference type="PROSITE" id="PS51736"/>
    </source>
</evidence>
<evidence type="ECO:0000256" key="1">
    <source>
        <dbReference type="ARBA" id="ARBA00009913"/>
    </source>
</evidence>
<dbReference type="SUPFAM" id="SSF53041">
    <property type="entry name" value="Resolvase-like"/>
    <property type="match status" value="1"/>
</dbReference>
<dbReference type="InterPro" id="IPR036162">
    <property type="entry name" value="Resolvase-like_N_sf"/>
</dbReference>
<protein>
    <submittedName>
        <fullName evidence="8">Recombinase family protein</fullName>
    </submittedName>
</protein>
<evidence type="ECO:0000256" key="5">
    <source>
        <dbReference type="ARBA" id="ARBA00023172"/>
    </source>
</evidence>
<dbReference type="InterPro" id="IPR009057">
    <property type="entry name" value="Homeodomain-like_sf"/>
</dbReference>
<dbReference type="FunFam" id="3.40.50.1390:FF:000001">
    <property type="entry name" value="DNA recombinase"/>
    <property type="match status" value="1"/>
</dbReference>
<keyword evidence="5" id="KW-0233">DNA recombination</keyword>
<dbReference type="SUPFAM" id="SSF46689">
    <property type="entry name" value="Homeodomain-like"/>
    <property type="match status" value="1"/>
</dbReference>
<name>A0A426QJJ2_9GAMM</name>
<dbReference type="GO" id="GO:0015074">
    <property type="term" value="P:DNA integration"/>
    <property type="evidence" value="ECO:0007669"/>
    <property type="project" value="UniProtKB-KW"/>
</dbReference>
<dbReference type="OrthoDB" id="9797501at2"/>
<dbReference type="Gene3D" id="3.40.50.1390">
    <property type="entry name" value="Resolvase, N-terminal catalytic domain"/>
    <property type="match status" value="1"/>
</dbReference>
<accession>A0A426QJJ2</accession>
<dbReference type="CDD" id="cd03768">
    <property type="entry name" value="SR_ResInv"/>
    <property type="match status" value="1"/>
</dbReference>
<dbReference type="InterPro" id="IPR006118">
    <property type="entry name" value="Recombinase_CS"/>
</dbReference>
<dbReference type="RefSeq" id="WP_125181254.1">
    <property type="nucleotide sequence ID" value="NZ_QZMU01000001.1"/>
</dbReference>
<keyword evidence="2" id="KW-0229">DNA integration</keyword>
<dbReference type="Pfam" id="PF00239">
    <property type="entry name" value="Resolvase"/>
    <property type="match status" value="1"/>
</dbReference>
<evidence type="ECO:0000256" key="6">
    <source>
        <dbReference type="PIRSR" id="PIRSR606118-50"/>
    </source>
</evidence>
<proteinExistence type="inferred from homology"/>
<comment type="similarity">
    <text evidence="1">Belongs to the site-specific recombinase resolvase family.</text>
</comment>
<keyword evidence="4" id="KW-0238">DNA-binding</keyword>